<protein>
    <recommendedName>
        <fullName evidence="3">7-cyano-7-deazaguanine synthase</fullName>
    </recommendedName>
</protein>
<name>A0ABW5JPN0_9FLAO</name>
<keyword evidence="2" id="KW-1185">Reference proteome</keyword>
<accession>A0ABW5JPN0</accession>
<organism evidence="1 2">
    <name type="scientific">Gelatiniphilus marinus</name>
    <dbReference type="NCBI Taxonomy" id="1759464"/>
    <lineage>
        <taxon>Bacteria</taxon>
        <taxon>Pseudomonadati</taxon>
        <taxon>Bacteroidota</taxon>
        <taxon>Flavobacteriia</taxon>
        <taxon>Flavobacteriales</taxon>
        <taxon>Flavobacteriaceae</taxon>
        <taxon>Gelatiniphilus</taxon>
    </lineage>
</organism>
<sequence>MKGIKLKAINFEDSGKKICYDYSIDRPYSKYFNLDNPYYSKYDVDVSQTPKSIAIIPLLSNIMPISWFVGFDVYIDELDETFYNSLKELRSQFEKHHPEITHKGKLIFKKLVNNTLTGTNALLLFSGGLDSFESLTRNYEKQPYLISIHGADVEISDTKRWNQFKKLNEEENIIDNSKLSYIESNLRDFYTYKVDLLINSTSWWGEIQHGMALLGVLAPMSYKLKANQIFIASSNTNEIDFGWGSRPEIDENMVWANVKIVHDGYHLRRTGKIENVIDFSKKHNENLFLRVCYSELRNGANCNTCPKCLRTMLGIILAGDDPSKYGLQIPNNFYQRILSIFSKKTKMSKGLEYEWWCLQEKAKDTKHVFVIQDKEKETAFLNKFKNLNLKQIINTESDKVSKLNRLKFALRNKYSTLYNIYLKARR</sequence>
<comment type="caution">
    <text evidence="1">The sequence shown here is derived from an EMBL/GenBank/DDBJ whole genome shotgun (WGS) entry which is preliminary data.</text>
</comment>
<gene>
    <name evidence="1" type="ORF">ACFSQS_02660</name>
</gene>
<dbReference type="Proteomes" id="UP001597441">
    <property type="component" value="Unassembled WGS sequence"/>
</dbReference>
<evidence type="ECO:0008006" key="3">
    <source>
        <dbReference type="Google" id="ProtNLM"/>
    </source>
</evidence>
<proteinExistence type="predicted"/>
<evidence type="ECO:0000313" key="2">
    <source>
        <dbReference type="Proteomes" id="UP001597441"/>
    </source>
</evidence>
<evidence type="ECO:0000313" key="1">
    <source>
        <dbReference type="EMBL" id="MFD2533992.1"/>
    </source>
</evidence>
<dbReference type="RefSeq" id="WP_388013670.1">
    <property type="nucleotide sequence ID" value="NZ_JBHUDT010000001.1"/>
</dbReference>
<reference evidence="2" key="1">
    <citation type="journal article" date="2019" name="Int. J. Syst. Evol. Microbiol.">
        <title>The Global Catalogue of Microorganisms (GCM) 10K type strain sequencing project: providing services to taxonomists for standard genome sequencing and annotation.</title>
        <authorList>
            <consortium name="The Broad Institute Genomics Platform"/>
            <consortium name="The Broad Institute Genome Sequencing Center for Infectious Disease"/>
            <person name="Wu L."/>
            <person name="Ma J."/>
        </authorList>
    </citation>
    <scope>NUCLEOTIDE SEQUENCE [LARGE SCALE GENOMIC DNA]</scope>
    <source>
        <strain evidence="2">KCTC 42903</strain>
    </source>
</reference>
<dbReference type="EMBL" id="JBHULK010000001">
    <property type="protein sequence ID" value="MFD2533992.1"/>
    <property type="molecule type" value="Genomic_DNA"/>
</dbReference>